<evidence type="ECO:0000256" key="9">
    <source>
        <dbReference type="ARBA" id="ARBA00022889"/>
    </source>
</evidence>
<dbReference type="FunFam" id="2.60.40.60:FF:000014">
    <property type="entry name" value="Cadherin 8"/>
    <property type="match status" value="1"/>
</dbReference>
<keyword evidence="12" id="KW-0325">Glycoprotein</keyword>
<accession>A0AA41NBG5</accession>
<dbReference type="GO" id="GO:0000902">
    <property type="term" value="P:cell morphogenesis"/>
    <property type="evidence" value="ECO:0007669"/>
    <property type="project" value="TreeGrafter"/>
</dbReference>
<dbReference type="GO" id="GO:0034332">
    <property type="term" value="P:adherens junction organization"/>
    <property type="evidence" value="ECO:0007669"/>
    <property type="project" value="TreeGrafter"/>
</dbReference>
<dbReference type="PANTHER" id="PTHR24027">
    <property type="entry name" value="CADHERIN-23"/>
    <property type="match status" value="1"/>
</dbReference>
<dbReference type="PROSITE" id="PS00232">
    <property type="entry name" value="CADHERIN_1"/>
    <property type="match status" value="1"/>
</dbReference>
<comment type="function">
    <text evidence="15">Cadherins are calcium-dependent cell adhesion proteins.</text>
</comment>
<dbReference type="GO" id="GO:0005509">
    <property type="term" value="F:calcium ion binding"/>
    <property type="evidence" value="ECO:0007669"/>
    <property type="project" value="UniProtKB-UniRule"/>
</dbReference>
<evidence type="ECO:0000256" key="13">
    <source>
        <dbReference type="PROSITE-ProRule" id="PRU00043"/>
    </source>
</evidence>
<dbReference type="GO" id="GO:0016477">
    <property type="term" value="P:cell migration"/>
    <property type="evidence" value="ECO:0007669"/>
    <property type="project" value="TreeGrafter"/>
</dbReference>
<evidence type="ECO:0000256" key="17">
    <source>
        <dbReference type="SAM" id="Phobius"/>
    </source>
</evidence>
<evidence type="ECO:0000256" key="16">
    <source>
        <dbReference type="SAM" id="MobiDB-lite"/>
    </source>
</evidence>
<organism evidence="19 20">
    <name type="scientific">Sciurus carolinensis</name>
    <name type="common">Eastern gray squirrel</name>
    <dbReference type="NCBI Taxonomy" id="30640"/>
    <lineage>
        <taxon>Eukaryota</taxon>
        <taxon>Metazoa</taxon>
        <taxon>Chordata</taxon>
        <taxon>Craniata</taxon>
        <taxon>Vertebrata</taxon>
        <taxon>Euteleostomi</taxon>
        <taxon>Mammalia</taxon>
        <taxon>Eutheria</taxon>
        <taxon>Euarchontoglires</taxon>
        <taxon>Glires</taxon>
        <taxon>Rodentia</taxon>
        <taxon>Sciuromorpha</taxon>
        <taxon>Sciuridae</taxon>
        <taxon>Sciurinae</taxon>
        <taxon>Sciurini</taxon>
        <taxon>Sciurus</taxon>
    </lineage>
</organism>
<keyword evidence="10 17" id="KW-1133">Transmembrane helix</keyword>
<dbReference type="SMART" id="SM00112">
    <property type="entry name" value="CA"/>
    <property type="match status" value="5"/>
</dbReference>
<dbReference type="Gene3D" id="2.60.40.60">
    <property type="entry name" value="Cadherins"/>
    <property type="match status" value="5"/>
</dbReference>
<feature type="domain" description="Cadherin" evidence="18">
    <location>
        <begin position="464"/>
        <end position="563"/>
    </location>
</feature>
<reference evidence="19" key="1">
    <citation type="submission" date="2020-03" db="EMBL/GenBank/DDBJ databases">
        <title>Studies in the Genomics of Life Span.</title>
        <authorList>
            <person name="Glass D."/>
        </authorList>
    </citation>
    <scope>NUCLEOTIDE SEQUENCE</scope>
    <source>
        <strain evidence="19">SUZIE</strain>
        <tissue evidence="19">Muscle</tissue>
    </source>
</reference>
<dbReference type="EMBL" id="JAATJV010414900">
    <property type="protein sequence ID" value="MBZ3887358.1"/>
    <property type="molecule type" value="Genomic_DNA"/>
</dbReference>
<evidence type="ECO:0000256" key="6">
    <source>
        <dbReference type="ARBA" id="ARBA00022729"/>
    </source>
</evidence>
<evidence type="ECO:0000256" key="7">
    <source>
        <dbReference type="ARBA" id="ARBA00022737"/>
    </source>
</evidence>
<keyword evidence="11 17" id="KW-0472">Membrane</keyword>
<proteinExistence type="predicted"/>
<dbReference type="FunFam" id="2.60.40.60:FF:000008">
    <property type="entry name" value="Cadherin 24"/>
    <property type="match status" value="1"/>
</dbReference>
<gene>
    <name evidence="19" type="ORF">SUZIE_192550</name>
</gene>
<dbReference type="InterPro" id="IPR000233">
    <property type="entry name" value="Cadherin_Y-type_LIR"/>
</dbReference>
<comment type="caution">
    <text evidence="19">The sequence shown here is derived from an EMBL/GenBank/DDBJ whole genome shotgun (WGS) entry which is preliminary data.</text>
</comment>
<dbReference type="GO" id="GO:0016339">
    <property type="term" value="P:calcium-dependent cell-cell adhesion via plasma membrane cell adhesion molecules"/>
    <property type="evidence" value="ECO:0007669"/>
    <property type="project" value="TreeGrafter"/>
</dbReference>
<dbReference type="FunFam" id="4.10.900.10:FF:000001">
    <property type="entry name" value="Cadherin 2"/>
    <property type="match status" value="1"/>
</dbReference>
<feature type="compositionally biased region" description="Basic and acidic residues" evidence="16">
    <location>
        <begin position="128"/>
        <end position="140"/>
    </location>
</feature>
<dbReference type="GO" id="GO:0007043">
    <property type="term" value="P:cell-cell junction assembly"/>
    <property type="evidence" value="ECO:0007669"/>
    <property type="project" value="TreeGrafter"/>
</dbReference>
<evidence type="ECO:0000256" key="14">
    <source>
        <dbReference type="RuleBase" id="RU003318"/>
    </source>
</evidence>
<evidence type="ECO:0000313" key="19">
    <source>
        <dbReference type="EMBL" id="MBZ3887358.1"/>
    </source>
</evidence>
<dbReference type="FunFam" id="2.60.40.60:FF:000009">
    <property type="entry name" value="Cadherin 24"/>
    <property type="match status" value="1"/>
</dbReference>
<evidence type="ECO:0000256" key="4">
    <source>
        <dbReference type="ARBA" id="ARBA00022692"/>
    </source>
</evidence>
<dbReference type="GO" id="GO:0007156">
    <property type="term" value="P:homophilic cell adhesion via plasma membrane adhesion molecules"/>
    <property type="evidence" value="ECO:0007669"/>
    <property type="project" value="InterPro"/>
</dbReference>
<keyword evidence="7" id="KW-0677">Repeat</keyword>
<dbReference type="PANTHER" id="PTHR24027:SF323">
    <property type="entry name" value="CADHERIN-19"/>
    <property type="match status" value="1"/>
</dbReference>
<dbReference type="PRINTS" id="PR00205">
    <property type="entry name" value="CADHERIN"/>
</dbReference>
<feature type="domain" description="Cadherin" evidence="18">
    <location>
        <begin position="161"/>
        <end position="241"/>
    </location>
</feature>
<evidence type="ECO:0000256" key="11">
    <source>
        <dbReference type="ARBA" id="ARBA00023136"/>
    </source>
</evidence>
<feature type="domain" description="Cadherin" evidence="18">
    <location>
        <begin position="242"/>
        <end position="349"/>
    </location>
</feature>
<dbReference type="Pfam" id="PF00028">
    <property type="entry name" value="Cadherin"/>
    <property type="match status" value="5"/>
</dbReference>
<protein>
    <submittedName>
        <fullName evidence="19">Cadherin-19</fullName>
    </submittedName>
</protein>
<dbReference type="InterPro" id="IPR002126">
    <property type="entry name" value="Cadherin-like_dom"/>
</dbReference>
<dbReference type="SUPFAM" id="SSF49313">
    <property type="entry name" value="Cadherin-like"/>
    <property type="match status" value="5"/>
</dbReference>
<dbReference type="AlphaFoldDB" id="A0AA41NBG5"/>
<dbReference type="InterPro" id="IPR027397">
    <property type="entry name" value="Catenin-bd_sf"/>
</dbReference>
<dbReference type="GO" id="GO:0008013">
    <property type="term" value="F:beta-catenin binding"/>
    <property type="evidence" value="ECO:0007669"/>
    <property type="project" value="TreeGrafter"/>
</dbReference>
<dbReference type="FunFam" id="2.60.40.60:FF:000012">
    <property type="entry name" value="Cadherin 24"/>
    <property type="match status" value="1"/>
</dbReference>
<dbReference type="GO" id="GO:0005912">
    <property type="term" value="C:adherens junction"/>
    <property type="evidence" value="ECO:0007669"/>
    <property type="project" value="TreeGrafter"/>
</dbReference>
<evidence type="ECO:0000256" key="8">
    <source>
        <dbReference type="ARBA" id="ARBA00022837"/>
    </source>
</evidence>
<keyword evidence="5" id="KW-0479">Metal-binding</keyword>
<keyword evidence="8 13" id="KW-0106">Calcium</keyword>
<keyword evidence="4 14" id="KW-0812">Transmembrane</keyword>
<evidence type="ECO:0000256" key="5">
    <source>
        <dbReference type="ARBA" id="ARBA00022723"/>
    </source>
</evidence>
<dbReference type="Proteomes" id="UP001166674">
    <property type="component" value="Unassembled WGS sequence"/>
</dbReference>
<keyword evidence="6" id="KW-0732">Signal</keyword>
<evidence type="ECO:0000313" key="20">
    <source>
        <dbReference type="Proteomes" id="UP001166674"/>
    </source>
</evidence>
<evidence type="ECO:0000256" key="2">
    <source>
        <dbReference type="ARBA" id="ARBA00022475"/>
    </source>
</evidence>
<keyword evidence="2" id="KW-1003">Cell membrane</keyword>
<sequence length="865" mass="96247">MGSVESWTRRMLGSNKCSRVVSGILVGARLVGWTGWDQDTFTLFSYLTATYKVLSCLCSKIVAISTHSRNTSDATNTAGPLVMIFQVLALIPGCKHSNLKLVTAAAASRYLDNELLVSSRCPQMEPTPTKDGHSGGRDNPRWQQRHPKALVEGSYAEQLRSDLDNGNNSFQYKLWGDGAGSLFTIDNRTGDIYAIQKLDREERSLYTLRAQVIDTSTGRAVEPESEFVIRVSDINDNEPKFLDEPYEAIVPEMSPEGTFVIQVTASDADDPTSGNNARLLYSLLQGQAYFSVEPTTGVIRISSKTDRELQDEYWVIIQAKDMIGQPGALSGTTSVLIKLSDINDNKPIFKESFYRLTVSESAPTGTSIGKIMAYDNDIGENAEMDYSIEEDDSKTFDIITDDKTQEGIVILKKKVDFEHQSYYGIRAKVRNRHVDEELLIHHADASTTFIKVQVEDVDEPPVFLLPTYIFEILEGNPLGAFVGTVSATDPDQRKSPIRYSITRSKEFTISDNGTIIVTSLLDREVNSWYNLSVTAIERYNVQQISSVPVYVQVLNVNDHAPEFSEYYETYVCENAASGQVIQTISAVDRDESIEDHHFYFILSAEDTNNSSFTIRDNQDNTATISTNRSGFSLQEEPVFSITILIADNGTPSLTSTNTLTIYVCDCDDRGSTQTCGDRKLMLFLGLRVEVIIAIMVFIMVICGFIFLMLALRQQKKQPLFPEKGEDFGENIFRYDDEGGGEEDTEAFDIAALRSTTVMRARKARRTTSAEIRSLYRQSLQVGPDSALFRKFILEKLEEANSDPGAPPFDSLQTYAFEGLGSSAGSLSSLGSADTDQDENFDYLNELGPRFKRLACMFGSAVQSNN</sequence>
<dbReference type="GO" id="GO:0044331">
    <property type="term" value="P:cell-cell adhesion mediated by cadherin"/>
    <property type="evidence" value="ECO:0007669"/>
    <property type="project" value="TreeGrafter"/>
</dbReference>
<keyword evidence="9 14" id="KW-0130">Cell adhesion</keyword>
<feature type="domain" description="Cadherin" evidence="18">
    <location>
        <begin position="563"/>
        <end position="674"/>
    </location>
</feature>
<dbReference type="Pfam" id="PF01049">
    <property type="entry name" value="CADH_Y-type_LIR"/>
    <property type="match status" value="1"/>
</dbReference>
<dbReference type="GO" id="GO:0045296">
    <property type="term" value="F:cadherin binding"/>
    <property type="evidence" value="ECO:0007669"/>
    <property type="project" value="TreeGrafter"/>
</dbReference>
<evidence type="ECO:0000256" key="12">
    <source>
        <dbReference type="ARBA" id="ARBA00023180"/>
    </source>
</evidence>
<dbReference type="InterPro" id="IPR015919">
    <property type="entry name" value="Cadherin-like_sf"/>
</dbReference>
<evidence type="ECO:0000259" key="18">
    <source>
        <dbReference type="PROSITE" id="PS50268"/>
    </source>
</evidence>
<evidence type="ECO:0000256" key="1">
    <source>
        <dbReference type="ARBA" id="ARBA00004251"/>
    </source>
</evidence>
<dbReference type="GO" id="GO:0016342">
    <property type="term" value="C:catenin complex"/>
    <property type="evidence" value="ECO:0007669"/>
    <property type="project" value="TreeGrafter"/>
</dbReference>
<evidence type="ECO:0000256" key="10">
    <source>
        <dbReference type="ARBA" id="ARBA00022989"/>
    </source>
</evidence>
<dbReference type="PROSITE" id="PS50268">
    <property type="entry name" value="CADHERIN_2"/>
    <property type="match status" value="5"/>
</dbReference>
<dbReference type="FunFam" id="2.60.40.60:FF:000017">
    <property type="entry name" value="Cadherin 24"/>
    <property type="match status" value="1"/>
</dbReference>
<keyword evidence="3" id="KW-0165">Cleavage on pair of basic residues</keyword>
<feature type="region of interest" description="Disordered" evidence="16">
    <location>
        <begin position="121"/>
        <end position="142"/>
    </location>
</feature>
<feature type="transmembrane region" description="Helical" evidence="17">
    <location>
        <begin position="690"/>
        <end position="711"/>
    </location>
</feature>
<dbReference type="InterPro" id="IPR039808">
    <property type="entry name" value="Cadherin"/>
</dbReference>
<dbReference type="Gene3D" id="4.10.900.10">
    <property type="entry name" value="TCF3-CBD (Catenin binding domain)"/>
    <property type="match status" value="1"/>
</dbReference>
<evidence type="ECO:0000256" key="15">
    <source>
        <dbReference type="RuleBase" id="RU004357"/>
    </source>
</evidence>
<comment type="subcellular location">
    <subcellularLocation>
        <location evidence="1 14">Cell membrane</location>
        <topology evidence="1 14">Single-pass type I membrane protein</topology>
    </subcellularLocation>
</comment>
<dbReference type="CDD" id="cd11304">
    <property type="entry name" value="Cadherin_repeat"/>
    <property type="match status" value="5"/>
</dbReference>
<name>A0AA41NBG5_SCICA</name>
<keyword evidence="20" id="KW-1185">Reference proteome</keyword>
<dbReference type="InterPro" id="IPR020894">
    <property type="entry name" value="Cadherin_CS"/>
</dbReference>
<evidence type="ECO:0000256" key="3">
    <source>
        <dbReference type="ARBA" id="ARBA00022685"/>
    </source>
</evidence>
<feature type="domain" description="Cadherin" evidence="18">
    <location>
        <begin position="350"/>
        <end position="463"/>
    </location>
</feature>